<dbReference type="RefSeq" id="WP_065789679.1">
    <property type="nucleotide sequence ID" value="NZ_MAUJ01000001.1"/>
</dbReference>
<dbReference type="InterPro" id="IPR029058">
    <property type="entry name" value="AB_hydrolase_fold"/>
</dbReference>
<dbReference type="OrthoDB" id="9798884at2"/>
<dbReference type="Proteomes" id="UP000093366">
    <property type="component" value="Unassembled WGS sequence"/>
</dbReference>
<dbReference type="PANTHER" id="PTHR12277">
    <property type="entry name" value="ALPHA/BETA HYDROLASE DOMAIN-CONTAINING PROTEIN"/>
    <property type="match status" value="1"/>
</dbReference>
<accession>A0A1C0TWF9</accession>
<dbReference type="EMBL" id="MAUJ01000001">
    <property type="protein sequence ID" value="OCQ23665.1"/>
    <property type="molecule type" value="Genomic_DNA"/>
</dbReference>
<gene>
    <name evidence="2" type="ORF">A7985_06905</name>
</gene>
<sequence>MKRTILALGLSATLLGCTTQINESGFIAQDESTIRYSQVLLSKLSAQTPNHDIKPIELNVEDENVVLHGLHLDNKNTNNTILYIPGNGMSVADSAEGPLINLAKYEFDIVIFDRRGLGATKGPATIANLIKDANLSYHFTKDKLSADTLIVHGFSLGSFVAAQVAKKQPIDGLVMEGSATNVDEWVDEAMPWYAKVLFDVQIDKAFYSVDNKQVLRDAYRGPLLVIGGGQDKQTPISLTHKLFSASQSTNKQLIIADEAGHNDMFNNKEVRAAYQTFLSHF</sequence>
<name>A0A1C0TWF9_9GAMM</name>
<evidence type="ECO:0000313" key="2">
    <source>
        <dbReference type="EMBL" id="OCQ23665.1"/>
    </source>
</evidence>
<dbReference type="SUPFAM" id="SSF53474">
    <property type="entry name" value="alpha/beta-Hydrolases"/>
    <property type="match status" value="1"/>
</dbReference>
<dbReference type="PROSITE" id="PS51257">
    <property type="entry name" value="PROKAR_LIPOPROTEIN"/>
    <property type="match status" value="1"/>
</dbReference>
<feature type="domain" description="AB hydrolase-1" evidence="1">
    <location>
        <begin position="80"/>
        <end position="193"/>
    </location>
</feature>
<dbReference type="Pfam" id="PF00561">
    <property type="entry name" value="Abhydrolase_1"/>
    <property type="match status" value="1"/>
</dbReference>
<reference evidence="3" key="1">
    <citation type="submission" date="2016-07" db="EMBL/GenBank/DDBJ databases">
        <authorList>
            <person name="Florea S."/>
            <person name="Webb J.S."/>
            <person name="Jaromczyk J."/>
            <person name="Schardl C.L."/>
        </authorList>
    </citation>
    <scope>NUCLEOTIDE SEQUENCE [LARGE SCALE GENOMIC DNA]</scope>
    <source>
        <strain evidence="3">IPB1</strain>
    </source>
</reference>
<evidence type="ECO:0000259" key="1">
    <source>
        <dbReference type="Pfam" id="PF00561"/>
    </source>
</evidence>
<protein>
    <recommendedName>
        <fullName evidence="1">AB hydrolase-1 domain-containing protein</fullName>
    </recommendedName>
</protein>
<dbReference type="InterPro" id="IPR000073">
    <property type="entry name" value="AB_hydrolase_1"/>
</dbReference>
<proteinExistence type="predicted"/>
<dbReference type="Gene3D" id="3.40.50.1820">
    <property type="entry name" value="alpha/beta hydrolase"/>
    <property type="match status" value="1"/>
</dbReference>
<dbReference type="PANTHER" id="PTHR12277:SF81">
    <property type="entry name" value="PROTEIN ABHD13"/>
    <property type="match status" value="1"/>
</dbReference>
<evidence type="ECO:0000313" key="3">
    <source>
        <dbReference type="Proteomes" id="UP000093366"/>
    </source>
</evidence>
<organism evidence="2 3">
    <name type="scientific">Pseudoalteromonas luteoviolacea</name>
    <dbReference type="NCBI Taxonomy" id="43657"/>
    <lineage>
        <taxon>Bacteria</taxon>
        <taxon>Pseudomonadati</taxon>
        <taxon>Pseudomonadota</taxon>
        <taxon>Gammaproteobacteria</taxon>
        <taxon>Alteromonadales</taxon>
        <taxon>Pseudoalteromonadaceae</taxon>
        <taxon>Pseudoalteromonas</taxon>
    </lineage>
</organism>
<comment type="caution">
    <text evidence="2">The sequence shown here is derived from an EMBL/GenBank/DDBJ whole genome shotgun (WGS) entry which is preliminary data.</text>
</comment>
<dbReference type="AlphaFoldDB" id="A0A1C0TWF9"/>